<dbReference type="InterPro" id="IPR036671">
    <property type="entry name" value="DPH_MB_sf"/>
</dbReference>
<dbReference type="EMBL" id="ML220159">
    <property type="protein sequence ID" value="TGZ77121.1"/>
    <property type="molecule type" value="Genomic_DNA"/>
</dbReference>
<protein>
    <submittedName>
        <fullName evidence="2">Uncharacterized protein</fullName>
    </submittedName>
</protein>
<evidence type="ECO:0000313" key="2">
    <source>
        <dbReference type="EMBL" id="TGZ77121.1"/>
    </source>
</evidence>
<gene>
    <name evidence="2" type="ORF">EX30DRAFT_344405</name>
</gene>
<accession>A0A4S2MJG7</accession>
<feature type="compositionally biased region" description="Basic and acidic residues" evidence="1">
    <location>
        <begin position="90"/>
        <end position="120"/>
    </location>
</feature>
<keyword evidence="3" id="KW-1185">Reference proteome</keyword>
<sequence length="144" mass="16545">MYAYPRPHSHRHRPTYRELYLSTMIWDHPPPPTVPQPPLRTADVQQKPGKNYWCWLCPYCEEMMYEYEKPVPPEMGVVVECPNCTEDTVVGEKKGEEEDKEEKEEKESRGEEVEPKKSEPEAAVADVAEAGNKPVGDGELKEAK</sequence>
<organism evidence="2 3">
    <name type="scientific">Ascodesmis nigricans</name>
    <dbReference type="NCBI Taxonomy" id="341454"/>
    <lineage>
        <taxon>Eukaryota</taxon>
        <taxon>Fungi</taxon>
        <taxon>Dikarya</taxon>
        <taxon>Ascomycota</taxon>
        <taxon>Pezizomycotina</taxon>
        <taxon>Pezizomycetes</taxon>
        <taxon>Pezizales</taxon>
        <taxon>Ascodesmidaceae</taxon>
        <taxon>Ascodesmis</taxon>
    </lineage>
</organism>
<evidence type="ECO:0000256" key="1">
    <source>
        <dbReference type="SAM" id="MobiDB-lite"/>
    </source>
</evidence>
<dbReference type="AlphaFoldDB" id="A0A4S2MJG7"/>
<dbReference type="SUPFAM" id="SSF144217">
    <property type="entry name" value="CSL zinc finger"/>
    <property type="match status" value="1"/>
</dbReference>
<evidence type="ECO:0000313" key="3">
    <source>
        <dbReference type="Proteomes" id="UP000298138"/>
    </source>
</evidence>
<feature type="compositionally biased region" description="Low complexity" evidence="1">
    <location>
        <begin position="121"/>
        <end position="130"/>
    </location>
</feature>
<reference evidence="2 3" key="1">
    <citation type="submission" date="2019-04" db="EMBL/GenBank/DDBJ databases">
        <title>Comparative genomics and transcriptomics to analyze fruiting body development in filamentous ascomycetes.</title>
        <authorList>
            <consortium name="DOE Joint Genome Institute"/>
            <person name="Lutkenhaus R."/>
            <person name="Traeger S."/>
            <person name="Breuer J."/>
            <person name="Kuo A."/>
            <person name="Lipzen A."/>
            <person name="Pangilinan J."/>
            <person name="Dilworth D."/>
            <person name="Sandor L."/>
            <person name="Poggeler S."/>
            <person name="Barry K."/>
            <person name="Grigoriev I.V."/>
            <person name="Nowrousian M."/>
        </authorList>
    </citation>
    <scope>NUCLEOTIDE SEQUENCE [LARGE SCALE GENOMIC DNA]</scope>
    <source>
        <strain evidence="2 3">CBS 389.68</strain>
    </source>
</reference>
<feature type="region of interest" description="Disordered" evidence="1">
    <location>
        <begin position="85"/>
        <end position="144"/>
    </location>
</feature>
<name>A0A4S2MJG7_9PEZI</name>
<dbReference type="Proteomes" id="UP000298138">
    <property type="component" value="Unassembled WGS sequence"/>
</dbReference>
<proteinExistence type="predicted"/>
<dbReference type="InParanoid" id="A0A4S2MJG7"/>